<comment type="caution">
    <text evidence="1">The sequence shown here is derived from an EMBL/GenBank/DDBJ whole genome shotgun (WGS) entry which is preliminary data.</text>
</comment>
<dbReference type="AlphaFoldDB" id="A0A4S2KC79"/>
<reference evidence="1 2" key="1">
    <citation type="journal article" date="2019" name="Philos. Trans. R. Soc. Lond., B, Biol. Sci.">
        <title>Ant behaviour and brain gene expression of defending hosts depend on the ecological success of the intruding social parasite.</title>
        <authorList>
            <person name="Kaur R."/>
            <person name="Stoldt M."/>
            <person name="Jongepier E."/>
            <person name="Feldmeyer B."/>
            <person name="Menzel F."/>
            <person name="Bornberg-Bauer E."/>
            <person name="Foitzik S."/>
        </authorList>
    </citation>
    <scope>NUCLEOTIDE SEQUENCE [LARGE SCALE GENOMIC DNA]</scope>
    <source>
        <tissue evidence="1">Whole body</tissue>
    </source>
</reference>
<evidence type="ECO:0000313" key="1">
    <source>
        <dbReference type="EMBL" id="TGZ46670.1"/>
    </source>
</evidence>
<protein>
    <submittedName>
        <fullName evidence="1">Uncharacterized protein</fullName>
    </submittedName>
</protein>
<dbReference type="EMBL" id="QBLH01002833">
    <property type="protein sequence ID" value="TGZ46670.1"/>
    <property type="molecule type" value="Genomic_DNA"/>
</dbReference>
<organism evidence="1 2">
    <name type="scientific">Temnothorax longispinosus</name>
    <dbReference type="NCBI Taxonomy" id="300112"/>
    <lineage>
        <taxon>Eukaryota</taxon>
        <taxon>Metazoa</taxon>
        <taxon>Ecdysozoa</taxon>
        <taxon>Arthropoda</taxon>
        <taxon>Hexapoda</taxon>
        <taxon>Insecta</taxon>
        <taxon>Pterygota</taxon>
        <taxon>Neoptera</taxon>
        <taxon>Endopterygota</taxon>
        <taxon>Hymenoptera</taxon>
        <taxon>Apocrita</taxon>
        <taxon>Aculeata</taxon>
        <taxon>Formicoidea</taxon>
        <taxon>Formicidae</taxon>
        <taxon>Myrmicinae</taxon>
        <taxon>Temnothorax</taxon>
    </lineage>
</organism>
<gene>
    <name evidence="1" type="ORF">DBV15_10939</name>
</gene>
<accession>A0A4S2KC79</accession>
<sequence>MLRARVRRYVNGIPIFPKCFFRGTLHGSRAMQNISSRGEYIEIVCYSRNILYIVRVNTKNGVTYCLLPSPIVQRSLLTCEMSSCNGERIVGGATGVYLIEATSLIDVGVSKKNISKGARKSLRKQRANGVILLASTKLP</sequence>
<evidence type="ECO:0000313" key="2">
    <source>
        <dbReference type="Proteomes" id="UP000310200"/>
    </source>
</evidence>
<dbReference type="Proteomes" id="UP000310200">
    <property type="component" value="Unassembled WGS sequence"/>
</dbReference>
<proteinExistence type="predicted"/>
<name>A0A4S2KC79_9HYME</name>
<keyword evidence="2" id="KW-1185">Reference proteome</keyword>